<feature type="transmembrane region" description="Helical" evidence="1">
    <location>
        <begin position="58"/>
        <end position="84"/>
    </location>
</feature>
<protein>
    <submittedName>
        <fullName evidence="2">Uncharacterized protein DUF4321</fullName>
    </submittedName>
</protein>
<keyword evidence="1" id="KW-0812">Transmembrane</keyword>
<gene>
    <name evidence="2" type="ORF">EDD71_10895</name>
</gene>
<evidence type="ECO:0000256" key="1">
    <source>
        <dbReference type="SAM" id="Phobius"/>
    </source>
</evidence>
<sequence>MGGRPGKGTGLLILLLLLCGLAGGLIGELLGQNIGLLSFLKNYTSVGMSQPVVLNLRLVSFTFGINFNINLLSLLGMIMGYFIYKKL</sequence>
<dbReference type="AlphaFoldDB" id="A0A4R7KRF6"/>
<dbReference type="EMBL" id="SOAZ01000008">
    <property type="protein sequence ID" value="TDT61193.1"/>
    <property type="molecule type" value="Genomic_DNA"/>
</dbReference>
<comment type="caution">
    <text evidence="2">The sequence shown here is derived from an EMBL/GenBank/DDBJ whole genome shotgun (WGS) entry which is preliminary data.</text>
</comment>
<dbReference type="RefSeq" id="WP_133627934.1">
    <property type="nucleotide sequence ID" value="NZ_SOAZ01000008.1"/>
</dbReference>
<proteinExistence type="predicted"/>
<evidence type="ECO:0000313" key="2">
    <source>
        <dbReference type="EMBL" id="TDT61193.1"/>
    </source>
</evidence>
<dbReference type="OrthoDB" id="1955744at2"/>
<keyword evidence="1" id="KW-0472">Membrane</keyword>
<name>A0A4R7KRF6_9CLOT</name>
<evidence type="ECO:0000313" key="3">
    <source>
        <dbReference type="Proteomes" id="UP000295325"/>
    </source>
</evidence>
<organism evidence="2 3">
    <name type="scientific">Fonticella tunisiensis</name>
    <dbReference type="NCBI Taxonomy" id="1096341"/>
    <lineage>
        <taxon>Bacteria</taxon>
        <taxon>Bacillati</taxon>
        <taxon>Bacillota</taxon>
        <taxon>Clostridia</taxon>
        <taxon>Eubacteriales</taxon>
        <taxon>Clostridiaceae</taxon>
        <taxon>Fonticella</taxon>
    </lineage>
</organism>
<reference evidence="2 3" key="1">
    <citation type="submission" date="2019-03" db="EMBL/GenBank/DDBJ databases">
        <title>Genomic Encyclopedia of Type Strains, Phase IV (KMG-IV): sequencing the most valuable type-strain genomes for metagenomic binning, comparative biology and taxonomic classification.</title>
        <authorList>
            <person name="Goeker M."/>
        </authorList>
    </citation>
    <scope>NUCLEOTIDE SEQUENCE [LARGE SCALE GENOMIC DNA]</scope>
    <source>
        <strain evidence="2 3">DSM 24455</strain>
    </source>
</reference>
<accession>A0A4R7KRF6</accession>
<dbReference type="Proteomes" id="UP000295325">
    <property type="component" value="Unassembled WGS sequence"/>
</dbReference>
<dbReference type="Pfam" id="PF14209">
    <property type="entry name" value="DUF4321"/>
    <property type="match status" value="1"/>
</dbReference>
<keyword evidence="3" id="KW-1185">Reference proteome</keyword>
<dbReference type="InterPro" id="IPR025470">
    <property type="entry name" value="DUF4321"/>
</dbReference>
<keyword evidence="1" id="KW-1133">Transmembrane helix</keyword>